<reference evidence="2" key="1">
    <citation type="submission" date="2023-03" db="EMBL/GenBank/DDBJ databases">
        <title>Electrophorus voltai genome.</title>
        <authorList>
            <person name="Bian C."/>
        </authorList>
    </citation>
    <scope>NUCLEOTIDE SEQUENCE</scope>
    <source>
        <strain evidence="2">CB-2022</strain>
        <tissue evidence="2">Muscle</tissue>
    </source>
</reference>
<sequence length="729" mass="75925">MSAPDIPIINTAISKQSQSVMVDFVEVTGATSYVLRAETADGSFFSEGLTTNSPGVITGLQPYTDYLFSVMSVNGGGRSQPSSQISAKTVLPPPQLNSTSPSNSSILVAWALVPNAMLYSYTVSRDNTLQLNRGNTTDVSLDLGGLDAGVSYCITVNGWSPDGVPGDTTTICQITRPSTPQSVLLRGVLVNGVWGVSVSWASVQGANQYVATSSSGVSCSSALSPCVLMVGGCGQVLYTSITAINQAGASQPSSPISFNTNPCPPDPVRVNVLGGGNCSLVWNSTSYTDYYTAFFKRDDGMEESCNTTSTSCSFHCSCGYSYLLSVFSNNQAGTSPLGPVLNETTVPCCPGDVVVWAPSPETLEMVWTPVRGADSYQTWAVVTGVPDVICNDTSSTCVLSSLTCNTNYSVTIIPCTETHGCNLSCSPQTHETVPCMPAVVGVSQNSSTSIDVTWNGSNIAADYTAIATNMQGGIHTCQSTGASCTVTGLLCGSSYTVSVIAATAAGQSIPSFSVPFEIAPCCPDNLTVTQVTQALSNVSWSVASGAQSFHVSLMSPRGSAKCHSLQSSCLIGCITCGTNYTVSLEAISPSGKTEPCTYHSFSSSECCPSGIRLYKRSNNTLRVQWRAATTLSNYTAKVSGSGRSYTCSPGPGGSTCDVADVTCGNVYSVVVAPVNPDTTVIPFCSSRIYSDGSFGSAKKRPALENLLTTTKITVLPFDGGSPMIKSSDR</sequence>
<keyword evidence="3" id="KW-1185">Reference proteome</keyword>
<dbReference type="PANTHER" id="PTHR47135">
    <property type="entry name" value="FIBRONECTIN TYPE III DOMAIN-CONTAINING PROTEIN 7"/>
    <property type="match status" value="1"/>
</dbReference>
<dbReference type="SUPFAM" id="SSF49265">
    <property type="entry name" value="Fibronectin type III"/>
    <property type="match status" value="4"/>
</dbReference>
<comment type="caution">
    <text evidence="2">The sequence shown here is derived from an EMBL/GenBank/DDBJ whole genome shotgun (WGS) entry which is preliminary data.</text>
</comment>
<dbReference type="InterPro" id="IPR003961">
    <property type="entry name" value="FN3_dom"/>
</dbReference>
<dbReference type="Gene3D" id="2.60.40.10">
    <property type="entry name" value="Immunoglobulins"/>
    <property type="match status" value="3"/>
</dbReference>
<dbReference type="Pfam" id="PF00041">
    <property type="entry name" value="fn3"/>
    <property type="match status" value="2"/>
</dbReference>
<dbReference type="CDD" id="cd00063">
    <property type="entry name" value="FN3"/>
    <property type="match status" value="2"/>
</dbReference>
<evidence type="ECO:0000259" key="1">
    <source>
        <dbReference type="PROSITE" id="PS50853"/>
    </source>
</evidence>
<evidence type="ECO:0000313" key="3">
    <source>
        <dbReference type="Proteomes" id="UP001239994"/>
    </source>
</evidence>
<protein>
    <recommendedName>
        <fullName evidence="1">Fibronectin type-III domain-containing protein</fullName>
    </recommendedName>
</protein>
<dbReference type="PROSITE" id="PS50853">
    <property type="entry name" value="FN3"/>
    <property type="match status" value="2"/>
</dbReference>
<evidence type="ECO:0000313" key="2">
    <source>
        <dbReference type="EMBL" id="KAK1803271.1"/>
    </source>
</evidence>
<feature type="domain" description="Fibronectin type-III" evidence="1">
    <location>
        <begin position="92"/>
        <end position="182"/>
    </location>
</feature>
<accession>A0AAD8ZQ78</accession>
<proteinExistence type="predicted"/>
<dbReference type="PANTHER" id="PTHR47135:SF1">
    <property type="entry name" value="FIBRONECTIN TYPE III DOMAIN-CONTAINING PROTEIN 7"/>
    <property type="match status" value="1"/>
</dbReference>
<dbReference type="InterPro" id="IPR036116">
    <property type="entry name" value="FN3_sf"/>
</dbReference>
<gene>
    <name evidence="2" type="ORF">P4O66_004056</name>
</gene>
<organism evidence="2 3">
    <name type="scientific">Electrophorus voltai</name>
    <dbReference type="NCBI Taxonomy" id="2609070"/>
    <lineage>
        <taxon>Eukaryota</taxon>
        <taxon>Metazoa</taxon>
        <taxon>Chordata</taxon>
        <taxon>Craniata</taxon>
        <taxon>Vertebrata</taxon>
        <taxon>Euteleostomi</taxon>
        <taxon>Actinopterygii</taxon>
        <taxon>Neopterygii</taxon>
        <taxon>Teleostei</taxon>
        <taxon>Ostariophysi</taxon>
        <taxon>Gymnotiformes</taxon>
        <taxon>Gymnotoidei</taxon>
        <taxon>Gymnotidae</taxon>
        <taxon>Electrophorus</taxon>
    </lineage>
</organism>
<dbReference type="AlphaFoldDB" id="A0AAD8ZQ78"/>
<feature type="domain" description="Fibronectin type-III" evidence="1">
    <location>
        <begin position="436"/>
        <end position="521"/>
    </location>
</feature>
<dbReference type="Proteomes" id="UP001239994">
    <property type="component" value="Unassembled WGS sequence"/>
</dbReference>
<name>A0AAD8ZQ78_9TELE</name>
<dbReference type="SMART" id="SM00060">
    <property type="entry name" value="FN3"/>
    <property type="match status" value="6"/>
</dbReference>
<dbReference type="InterPro" id="IPR013783">
    <property type="entry name" value="Ig-like_fold"/>
</dbReference>
<dbReference type="EMBL" id="JAROKS010000005">
    <property type="protein sequence ID" value="KAK1803271.1"/>
    <property type="molecule type" value="Genomic_DNA"/>
</dbReference>